<dbReference type="PROSITE" id="PS00674">
    <property type="entry name" value="AAA"/>
    <property type="match status" value="1"/>
</dbReference>
<gene>
    <name evidence="15" type="primary">ftsH</name>
    <name evidence="18" type="ORF">H8709_10115</name>
</gene>
<reference evidence="18" key="1">
    <citation type="submission" date="2020-08" db="EMBL/GenBank/DDBJ databases">
        <title>Genome public.</title>
        <authorList>
            <person name="Liu C."/>
            <person name="Sun Q."/>
        </authorList>
    </citation>
    <scope>NUCLEOTIDE SEQUENCE</scope>
    <source>
        <strain evidence="18">NSJ-54</strain>
    </source>
</reference>
<keyword evidence="6 15" id="KW-0479">Metal-binding</keyword>
<evidence type="ECO:0000256" key="1">
    <source>
        <dbReference type="ARBA" id="ARBA00004370"/>
    </source>
</evidence>
<evidence type="ECO:0000256" key="15">
    <source>
        <dbReference type="HAMAP-Rule" id="MF_01458"/>
    </source>
</evidence>
<sequence>MQEKKTPKKPLIYYCCIAILVLVFLNAFVFPLLTPQVTEVDYGTFLKQVENHEVKKAEVTDKQIAFIGVNGEGKDAYYVTGVMDDPALTQRLYDAGVSFGKVIPTESSPLLTFLLTWILPTFVLFGIGALFMRSMQKKMGGQNAMTFGKSNAKIYVEAQTGKTFADVAGQEEAKEALTEIVDFLHNPQKYTAIGANMPKGALLVGPPGTGKTLLAQAVAGEAKVPFFSISGSEFVEMFVGMGAAKVRDLFKQAQEKAPCIVFIDEIDTIGKKRDSAVGMGGNDEREQTLNQLLTEMDGFDGKKGVVILAATNRPETLDKALLRPGRFDRRIPVELPDLQGREAILRVHAAKVKVADAIDFSAIARATSGASGAELANIVNEAALRAVKCGRNAVSQSDLEESVEVVIAGYQRKNAVISAREKEIVSYHEIGHALVAALQTDSAPVHKITIVPRTSGALGYTMQVEDTEHALLSKEEAFNKIATFTGGRAAEELIFGTFTSGASNDIEQATKLARAMVTRLGMSKDFDMMALETVSNQYLGGDTSLACSSQTAAKIDDEVLAIIKKAHEKAANILKEHEDKLHELARYLLEKETITGEEFMEILHR</sequence>
<dbReference type="CDD" id="cd19501">
    <property type="entry name" value="RecA-like_FtsH"/>
    <property type="match status" value="1"/>
</dbReference>
<dbReference type="PANTHER" id="PTHR23076:SF97">
    <property type="entry name" value="ATP-DEPENDENT ZINC METALLOPROTEASE YME1L1"/>
    <property type="match status" value="1"/>
</dbReference>
<evidence type="ECO:0000256" key="3">
    <source>
        <dbReference type="ARBA" id="ARBA00022475"/>
    </source>
</evidence>
<feature type="binding site" evidence="15">
    <location>
        <begin position="205"/>
        <end position="212"/>
    </location>
    <ligand>
        <name>ATP</name>
        <dbReference type="ChEBI" id="CHEBI:30616"/>
    </ligand>
</feature>
<dbReference type="Gene3D" id="1.20.58.760">
    <property type="entry name" value="Peptidase M41"/>
    <property type="match status" value="1"/>
</dbReference>
<keyword evidence="9 15" id="KW-0862">Zinc</keyword>
<feature type="transmembrane region" description="Helical" evidence="15">
    <location>
        <begin position="110"/>
        <end position="132"/>
    </location>
</feature>
<dbReference type="InterPro" id="IPR003959">
    <property type="entry name" value="ATPase_AAA_core"/>
</dbReference>
<dbReference type="Pfam" id="PF17862">
    <property type="entry name" value="AAA_lid_3"/>
    <property type="match status" value="1"/>
</dbReference>
<dbReference type="SUPFAM" id="SSF52540">
    <property type="entry name" value="P-loop containing nucleoside triphosphate hydrolases"/>
    <property type="match status" value="1"/>
</dbReference>
<dbReference type="GO" id="GO:0004176">
    <property type="term" value="F:ATP-dependent peptidase activity"/>
    <property type="evidence" value="ECO:0007669"/>
    <property type="project" value="InterPro"/>
</dbReference>
<keyword evidence="5 15" id="KW-0812">Transmembrane</keyword>
<evidence type="ECO:0000256" key="10">
    <source>
        <dbReference type="ARBA" id="ARBA00022840"/>
    </source>
</evidence>
<dbReference type="Pfam" id="PF00004">
    <property type="entry name" value="AAA"/>
    <property type="match status" value="1"/>
</dbReference>
<dbReference type="SMART" id="SM00382">
    <property type="entry name" value="AAA"/>
    <property type="match status" value="1"/>
</dbReference>
<keyword evidence="12 15" id="KW-0482">Metalloprotease</keyword>
<dbReference type="NCBIfam" id="TIGR01241">
    <property type="entry name" value="FtsH_fam"/>
    <property type="match status" value="1"/>
</dbReference>
<protein>
    <recommendedName>
        <fullName evidence="15">ATP-dependent zinc metalloprotease FtsH</fullName>
        <ecNumber evidence="15">3.4.24.-</ecNumber>
    </recommendedName>
</protein>
<evidence type="ECO:0000256" key="5">
    <source>
        <dbReference type="ARBA" id="ARBA00022692"/>
    </source>
</evidence>
<keyword evidence="4 15" id="KW-0645">Protease</keyword>
<feature type="domain" description="AAA+ ATPase" evidence="17">
    <location>
        <begin position="197"/>
        <end position="337"/>
    </location>
</feature>
<evidence type="ECO:0000256" key="6">
    <source>
        <dbReference type="ARBA" id="ARBA00022723"/>
    </source>
</evidence>
<dbReference type="GO" id="GO:0016887">
    <property type="term" value="F:ATP hydrolysis activity"/>
    <property type="evidence" value="ECO:0007669"/>
    <property type="project" value="UniProtKB-UniRule"/>
</dbReference>
<feature type="binding site" evidence="15">
    <location>
        <position position="432"/>
    </location>
    <ligand>
        <name>Zn(2+)</name>
        <dbReference type="ChEBI" id="CHEBI:29105"/>
        <note>catalytic</note>
    </ligand>
</feature>
<keyword evidence="13 15" id="KW-0472">Membrane</keyword>
<keyword evidence="7 15" id="KW-0547">Nucleotide-binding</keyword>
<dbReference type="SUPFAM" id="SSF140990">
    <property type="entry name" value="FtsH protease domain-like"/>
    <property type="match status" value="1"/>
</dbReference>
<dbReference type="RefSeq" id="WP_262398269.1">
    <property type="nucleotide sequence ID" value="NZ_JACRTC010000007.1"/>
</dbReference>
<dbReference type="AlphaFoldDB" id="A0A926EDQ3"/>
<dbReference type="InterPro" id="IPR003593">
    <property type="entry name" value="AAA+_ATPase"/>
</dbReference>
<accession>A0A926EDQ3</accession>
<dbReference type="Gene3D" id="3.40.50.300">
    <property type="entry name" value="P-loop containing nucleotide triphosphate hydrolases"/>
    <property type="match status" value="1"/>
</dbReference>
<comment type="function">
    <text evidence="15">Acts as a processive, ATP-dependent zinc metallopeptidase for both cytoplasmic and membrane proteins. Plays a role in the quality control of integral membrane proteins.</text>
</comment>
<feature type="binding site" evidence="15">
    <location>
        <position position="428"/>
    </location>
    <ligand>
        <name>Zn(2+)</name>
        <dbReference type="ChEBI" id="CHEBI:29105"/>
        <note>catalytic</note>
    </ligand>
</feature>
<feature type="transmembrane region" description="Helical" evidence="15">
    <location>
        <begin position="12"/>
        <end position="33"/>
    </location>
</feature>
<feature type="active site" evidence="15">
    <location>
        <position position="429"/>
    </location>
</feature>
<dbReference type="InterPro" id="IPR003960">
    <property type="entry name" value="ATPase_AAA_CS"/>
</dbReference>
<evidence type="ECO:0000256" key="14">
    <source>
        <dbReference type="ARBA" id="ARBA00061570"/>
    </source>
</evidence>
<dbReference type="InterPro" id="IPR027417">
    <property type="entry name" value="P-loop_NTPase"/>
</dbReference>
<dbReference type="GO" id="GO:0008270">
    <property type="term" value="F:zinc ion binding"/>
    <property type="evidence" value="ECO:0007669"/>
    <property type="project" value="UniProtKB-UniRule"/>
</dbReference>
<dbReference type="InterPro" id="IPR041569">
    <property type="entry name" value="AAA_lid_3"/>
</dbReference>
<evidence type="ECO:0000256" key="12">
    <source>
        <dbReference type="ARBA" id="ARBA00023049"/>
    </source>
</evidence>
<comment type="cofactor">
    <cofactor evidence="15">
        <name>Zn(2+)</name>
        <dbReference type="ChEBI" id="CHEBI:29105"/>
    </cofactor>
    <text evidence="15">Binds 1 zinc ion per subunit.</text>
</comment>
<dbReference type="PANTHER" id="PTHR23076">
    <property type="entry name" value="METALLOPROTEASE M41 FTSH"/>
    <property type="match status" value="1"/>
</dbReference>
<comment type="similarity">
    <text evidence="16">Belongs to the AAA ATPase family.</text>
</comment>
<dbReference type="HAMAP" id="MF_01458">
    <property type="entry name" value="FtsH"/>
    <property type="match status" value="1"/>
</dbReference>
<comment type="caution">
    <text evidence="18">The sequence shown here is derived from an EMBL/GenBank/DDBJ whole genome shotgun (WGS) entry which is preliminary data.</text>
</comment>
<dbReference type="EMBL" id="JACRTC010000007">
    <property type="protein sequence ID" value="MBC8571178.1"/>
    <property type="molecule type" value="Genomic_DNA"/>
</dbReference>
<dbReference type="GO" id="GO:0030163">
    <property type="term" value="P:protein catabolic process"/>
    <property type="evidence" value="ECO:0007669"/>
    <property type="project" value="UniProtKB-UniRule"/>
</dbReference>
<dbReference type="GO" id="GO:0006508">
    <property type="term" value="P:proteolysis"/>
    <property type="evidence" value="ECO:0007669"/>
    <property type="project" value="UniProtKB-KW"/>
</dbReference>
<name>A0A926EDQ3_9FIRM</name>
<dbReference type="GO" id="GO:0005886">
    <property type="term" value="C:plasma membrane"/>
    <property type="evidence" value="ECO:0007669"/>
    <property type="project" value="UniProtKB-SubCell"/>
</dbReference>
<dbReference type="Proteomes" id="UP000660861">
    <property type="component" value="Unassembled WGS sequence"/>
</dbReference>
<comment type="subcellular location">
    <subcellularLocation>
        <location evidence="15">Cell membrane</location>
        <topology evidence="15">Multi-pass membrane protein</topology>
        <orientation evidence="15">Cytoplasmic side</orientation>
    </subcellularLocation>
    <subcellularLocation>
        <location evidence="1">Membrane</location>
    </subcellularLocation>
</comment>
<dbReference type="InterPro" id="IPR005936">
    <property type="entry name" value="FtsH"/>
</dbReference>
<comment type="similarity">
    <text evidence="14 15">In the central section; belongs to the AAA ATPase family.</text>
</comment>
<evidence type="ECO:0000256" key="11">
    <source>
        <dbReference type="ARBA" id="ARBA00022989"/>
    </source>
</evidence>
<keyword evidence="3 15" id="KW-1003">Cell membrane</keyword>
<keyword evidence="10 15" id="KW-0067">ATP-binding</keyword>
<dbReference type="InterPro" id="IPR037219">
    <property type="entry name" value="Peptidase_M41-like"/>
</dbReference>
<dbReference type="FunFam" id="3.40.50.300:FF:000001">
    <property type="entry name" value="ATP-dependent zinc metalloprotease FtsH"/>
    <property type="match status" value="1"/>
</dbReference>
<dbReference type="Gene3D" id="1.10.8.60">
    <property type="match status" value="1"/>
</dbReference>
<evidence type="ECO:0000256" key="16">
    <source>
        <dbReference type="RuleBase" id="RU003651"/>
    </source>
</evidence>
<evidence type="ECO:0000256" key="13">
    <source>
        <dbReference type="ARBA" id="ARBA00023136"/>
    </source>
</evidence>
<evidence type="ECO:0000259" key="17">
    <source>
        <dbReference type="SMART" id="SM00382"/>
    </source>
</evidence>
<evidence type="ECO:0000256" key="8">
    <source>
        <dbReference type="ARBA" id="ARBA00022801"/>
    </source>
</evidence>
<dbReference type="Pfam" id="PF01434">
    <property type="entry name" value="Peptidase_M41"/>
    <property type="match status" value="1"/>
</dbReference>
<feature type="binding site" evidence="15">
    <location>
        <position position="505"/>
    </location>
    <ligand>
        <name>Zn(2+)</name>
        <dbReference type="ChEBI" id="CHEBI:29105"/>
        <note>catalytic</note>
    </ligand>
</feature>
<comment type="subunit">
    <text evidence="15">Homohexamer.</text>
</comment>
<evidence type="ECO:0000313" key="18">
    <source>
        <dbReference type="EMBL" id="MBC8571178.1"/>
    </source>
</evidence>
<keyword evidence="19" id="KW-1185">Reference proteome</keyword>
<dbReference type="EC" id="3.4.24.-" evidence="15"/>
<dbReference type="FunFam" id="1.20.58.760:FF:000001">
    <property type="entry name" value="ATP-dependent zinc metalloprotease FtsH"/>
    <property type="match status" value="1"/>
</dbReference>
<dbReference type="GO" id="GO:0004222">
    <property type="term" value="F:metalloendopeptidase activity"/>
    <property type="evidence" value="ECO:0007669"/>
    <property type="project" value="InterPro"/>
</dbReference>
<dbReference type="InterPro" id="IPR011546">
    <property type="entry name" value="Pept_M41_FtsH_extracell"/>
</dbReference>
<evidence type="ECO:0000256" key="4">
    <source>
        <dbReference type="ARBA" id="ARBA00022670"/>
    </source>
</evidence>
<comment type="similarity">
    <text evidence="2 15">In the C-terminal section; belongs to the peptidase M41 family.</text>
</comment>
<dbReference type="Pfam" id="PF06480">
    <property type="entry name" value="FtsH_ext"/>
    <property type="match status" value="1"/>
</dbReference>
<keyword evidence="11 15" id="KW-1133">Transmembrane helix</keyword>
<evidence type="ECO:0000256" key="2">
    <source>
        <dbReference type="ARBA" id="ARBA00010044"/>
    </source>
</evidence>
<dbReference type="InterPro" id="IPR000642">
    <property type="entry name" value="Peptidase_M41"/>
</dbReference>
<dbReference type="GO" id="GO:0005524">
    <property type="term" value="F:ATP binding"/>
    <property type="evidence" value="ECO:0007669"/>
    <property type="project" value="UniProtKB-UniRule"/>
</dbReference>
<evidence type="ECO:0000256" key="7">
    <source>
        <dbReference type="ARBA" id="ARBA00022741"/>
    </source>
</evidence>
<keyword evidence="8 15" id="KW-0378">Hydrolase</keyword>
<organism evidence="18 19">
    <name type="scientific">Zongyangia hominis</name>
    <dbReference type="NCBI Taxonomy" id="2763677"/>
    <lineage>
        <taxon>Bacteria</taxon>
        <taxon>Bacillati</taxon>
        <taxon>Bacillota</taxon>
        <taxon>Clostridia</taxon>
        <taxon>Eubacteriales</taxon>
        <taxon>Oscillospiraceae</taxon>
        <taxon>Zongyangia</taxon>
    </lineage>
</organism>
<evidence type="ECO:0000256" key="9">
    <source>
        <dbReference type="ARBA" id="ARBA00022833"/>
    </source>
</evidence>
<dbReference type="FunFam" id="1.10.8.60:FF:000001">
    <property type="entry name" value="ATP-dependent zinc metalloprotease FtsH"/>
    <property type="match status" value="1"/>
</dbReference>
<proteinExistence type="inferred from homology"/>
<evidence type="ECO:0000313" key="19">
    <source>
        <dbReference type="Proteomes" id="UP000660861"/>
    </source>
</evidence>
<dbReference type="Gene3D" id="3.30.720.210">
    <property type="match status" value="1"/>
</dbReference>